<dbReference type="PIRSF" id="PIRSF039032">
    <property type="entry name" value="HigB-2"/>
    <property type="match status" value="1"/>
</dbReference>
<accession>A0ABV8S3M9</accession>
<dbReference type="RefSeq" id="WP_376814300.1">
    <property type="nucleotide sequence ID" value="NZ_JBHSDY010000011.1"/>
</dbReference>
<proteinExistence type="predicted"/>
<dbReference type="Proteomes" id="UP001595756">
    <property type="component" value="Unassembled WGS sequence"/>
</dbReference>
<evidence type="ECO:0000313" key="1">
    <source>
        <dbReference type="EMBL" id="MFC4299767.1"/>
    </source>
</evidence>
<reference evidence="2" key="1">
    <citation type="journal article" date="2019" name="Int. J. Syst. Evol. Microbiol.">
        <title>The Global Catalogue of Microorganisms (GCM) 10K type strain sequencing project: providing services to taxonomists for standard genome sequencing and annotation.</title>
        <authorList>
            <consortium name="The Broad Institute Genomics Platform"/>
            <consortium name="The Broad Institute Genome Sequencing Center for Infectious Disease"/>
            <person name="Wu L."/>
            <person name="Ma J."/>
        </authorList>
    </citation>
    <scope>NUCLEOTIDE SEQUENCE [LARGE SCALE GENOMIC DNA]</scope>
    <source>
        <strain evidence="2">CGMCC 1.19029</strain>
    </source>
</reference>
<name>A0ABV8S3M9_9BURK</name>
<sequence>MYTIIETSIFSADAKAIWQEDERGEFCAWLAQRPEAGDVVPGSGGCRKVRWMRPGMGKRGGVRVIYFNRLENGLIYLLVIYAKTVRGNIPAHILKAIKEALENDEK</sequence>
<dbReference type="InterPro" id="IPR009387">
    <property type="entry name" value="HigB-2"/>
</dbReference>
<organism evidence="1 2">
    <name type="scientific">Castellaniella hirudinis</name>
    <dbReference type="NCBI Taxonomy" id="1144617"/>
    <lineage>
        <taxon>Bacteria</taxon>
        <taxon>Pseudomonadati</taxon>
        <taxon>Pseudomonadota</taxon>
        <taxon>Betaproteobacteria</taxon>
        <taxon>Burkholderiales</taxon>
        <taxon>Alcaligenaceae</taxon>
        <taxon>Castellaniella</taxon>
    </lineage>
</organism>
<dbReference type="EMBL" id="JBHSDY010000011">
    <property type="protein sequence ID" value="MFC4299767.1"/>
    <property type="molecule type" value="Genomic_DNA"/>
</dbReference>
<protein>
    <submittedName>
        <fullName evidence="1">Transcriptional regulator</fullName>
    </submittedName>
</protein>
<evidence type="ECO:0000313" key="2">
    <source>
        <dbReference type="Proteomes" id="UP001595756"/>
    </source>
</evidence>
<gene>
    <name evidence="1" type="ORF">ACFO0J_17130</name>
</gene>
<keyword evidence="2" id="KW-1185">Reference proteome</keyword>
<comment type="caution">
    <text evidence="1">The sequence shown here is derived from an EMBL/GenBank/DDBJ whole genome shotgun (WGS) entry which is preliminary data.</text>
</comment>